<dbReference type="AlphaFoldDB" id="A0AAE0E9H2"/>
<evidence type="ECO:0000259" key="1">
    <source>
        <dbReference type="Pfam" id="PF13456"/>
    </source>
</evidence>
<dbReference type="Pfam" id="PF13456">
    <property type="entry name" value="RVT_3"/>
    <property type="match status" value="1"/>
</dbReference>
<dbReference type="Proteomes" id="UP001281410">
    <property type="component" value="Unassembled WGS sequence"/>
</dbReference>
<dbReference type="SUPFAM" id="SSF53098">
    <property type="entry name" value="Ribonuclease H-like"/>
    <property type="match status" value="1"/>
</dbReference>
<dbReference type="PANTHER" id="PTHR47723:SF22">
    <property type="entry name" value="RNASE H TYPE-1 DOMAIN-CONTAINING PROTEIN"/>
    <property type="match status" value="1"/>
</dbReference>
<dbReference type="PANTHER" id="PTHR47723">
    <property type="entry name" value="OS05G0353850 PROTEIN"/>
    <property type="match status" value="1"/>
</dbReference>
<gene>
    <name evidence="2" type="ORF">Dsin_013834</name>
</gene>
<proteinExistence type="predicted"/>
<dbReference type="InterPro" id="IPR044730">
    <property type="entry name" value="RNase_H-like_dom_plant"/>
</dbReference>
<name>A0AAE0E9H2_9ROSI</name>
<accession>A0AAE0E9H2</accession>
<feature type="domain" description="RNase H type-1" evidence="1">
    <location>
        <begin position="33"/>
        <end position="156"/>
    </location>
</feature>
<dbReference type="CDD" id="cd06222">
    <property type="entry name" value="RNase_H_like"/>
    <property type="match status" value="1"/>
</dbReference>
<organism evidence="2 3">
    <name type="scientific">Dipteronia sinensis</name>
    <dbReference type="NCBI Taxonomy" id="43782"/>
    <lineage>
        <taxon>Eukaryota</taxon>
        <taxon>Viridiplantae</taxon>
        <taxon>Streptophyta</taxon>
        <taxon>Embryophyta</taxon>
        <taxon>Tracheophyta</taxon>
        <taxon>Spermatophyta</taxon>
        <taxon>Magnoliopsida</taxon>
        <taxon>eudicotyledons</taxon>
        <taxon>Gunneridae</taxon>
        <taxon>Pentapetalae</taxon>
        <taxon>rosids</taxon>
        <taxon>malvids</taxon>
        <taxon>Sapindales</taxon>
        <taxon>Sapindaceae</taxon>
        <taxon>Hippocastanoideae</taxon>
        <taxon>Acereae</taxon>
        <taxon>Dipteronia</taxon>
    </lineage>
</organism>
<protein>
    <recommendedName>
        <fullName evidence="1">RNase H type-1 domain-containing protein</fullName>
    </recommendedName>
</protein>
<dbReference type="EMBL" id="JANJYJ010000004">
    <property type="protein sequence ID" value="KAK3219864.1"/>
    <property type="molecule type" value="Genomic_DNA"/>
</dbReference>
<comment type="caution">
    <text evidence="2">The sequence shown here is derived from an EMBL/GenBank/DDBJ whole genome shotgun (WGS) entry which is preliminary data.</text>
</comment>
<evidence type="ECO:0000313" key="3">
    <source>
        <dbReference type="Proteomes" id="UP001281410"/>
    </source>
</evidence>
<dbReference type="InterPro" id="IPR053151">
    <property type="entry name" value="RNase_H-like"/>
</dbReference>
<keyword evidence="3" id="KW-1185">Reference proteome</keyword>
<sequence length="170" mass="18751">MLNVKDLCVDSKKMKNNRIVDWKPPAFDSLKFNVDGSVVGKPGPAGVGGVLRDFNGKILCLFSYHMGILDSNVAELWAIKIAMDLCLSNPMITGRSISIVSNSKVAVSWVNEGDFGSLDHYNIINDIRINMRSFGDVEVVHESRVFNSFADSLVKMGFSQSGDFVEWGDL</sequence>
<dbReference type="Gene3D" id="3.30.420.10">
    <property type="entry name" value="Ribonuclease H-like superfamily/Ribonuclease H"/>
    <property type="match status" value="1"/>
</dbReference>
<dbReference type="InterPro" id="IPR002156">
    <property type="entry name" value="RNaseH_domain"/>
</dbReference>
<dbReference type="GO" id="GO:0003676">
    <property type="term" value="F:nucleic acid binding"/>
    <property type="evidence" value="ECO:0007669"/>
    <property type="project" value="InterPro"/>
</dbReference>
<dbReference type="GO" id="GO:0004523">
    <property type="term" value="F:RNA-DNA hybrid ribonuclease activity"/>
    <property type="evidence" value="ECO:0007669"/>
    <property type="project" value="InterPro"/>
</dbReference>
<evidence type="ECO:0000313" key="2">
    <source>
        <dbReference type="EMBL" id="KAK3219864.1"/>
    </source>
</evidence>
<dbReference type="InterPro" id="IPR012337">
    <property type="entry name" value="RNaseH-like_sf"/>
</dbReference>
<reference evidence="2" key="1">
    <citation type="journal article" date="2023" name="Plant J.">
        <title>Genome sequences and population genomics provide insights into the demographic history, inbreeding, and mutation load of two 'living fossil' tree species of Dipteronia.</title>
        <authorList>
            <person name="Feng Y."/>
            <person name="Comes H.P."/>
            <person name="Chen J."/>
            <person name="Zhu S."/>
            <person name="Lu R."/>
            <person name="Zhang X."/>
            <person name="Li P."/>
            <person name="Qiu J."/>
            <person name="Olsen K.M."/>
            <person name="Qiu Y."/>
        </authorList>
    </citation>
    <scope>NUCLEOTIDE SEQUENCE</scope>
    <source>
        <strain evidence="2">NBL</strain>
    </source>
</reference>
<dbReference type="InterPro" id="IPR036397">
    <property type="entry name" value="RNaseH_sf"/>
</dbReference>